<feature type="compositionally biased region" description="Low complexity" evidence="1">
    <location>
        <begin position="137"/>
        <end position="193"/>
    </location>
</feature>
<reference evidence="3 4" key="1">
    <citation type="submission" date="2015-12" db="EMBL/GenBank/DDBJ databases">
        <title>Draft genome sequence of Moniliophthora roreri, the causal agent of frosty pod rot of cacao.</title>
        <authorList>
            <person name="Aime M.C."/>
            <person name="Diaz-Valderrama J.R."/>
            <person name="Kijpornyongpan T."/>
            <person name="Phillips-Mora W."/>
        </authorList>
    </citation>
    <scope>NUCLEOTIDE SEQUENCE [LARGE SCALE GENOMIC DNA]</scope>
    <source>
        <strain evidence="3 4">MCA 2952</strain>
    </source>
</reference>
<dbReference type="AlphaFoldDB" id="A0A0W0F530"/>
<dbReference type="EMBL" id="LATX01002324">
    <property type="protein sequence ID" value="KTB31430.1"/>
    <property type="molecule type" value="Genomic_DNA"/>
</dbReference>
<dbReference type="Proteomes" id="UP000054988">
    <property type="component" value="Unassembled WGS sequence"/>
</dbReference>
<organism evidence="3 4">
    <name type="scientific">Moniliophthora roreri</name>
    <name type="common">Frosty pod rot fungus</name>
    <name type="synonym">Monilia roreri</name>
    <dbReference type="NCBI Taxonomy" id="221103"/>
    <lineage>
        <taxon>Eukaryota</taxon>
        <taxon>Fungi</taxon>
        <taxon>Dikarya</taxon>
        <taxon>Basidiomycota</taxon>
        <taxon>Agaricomycotina</taxon>
        <taxon>Agaricomycetes</taxon>
        <taxon>Agaricomycetidae</taxon>
        <taxon>Agaricales</taxon>
        <taxon>Marasmiineae</taxon>
        <taxon>Marasmiaceae</taxon>
        <taxon>Moniliophthora</taxon>
    </lineage>
</organism>
<name>A0A0W0F530_MONRR</name>
<evidence type="ECO:0000256" key="1">
    <source>
        <dbReference type="SAM" id="MobiDB-lite"/>
    </source>
</evidence>
<protein>
    <submittedName>
        <fullName evidence="3">Uncharacterized protein</fullName>
    </submittedName>
</protein>
<gene>
    <name evidence="3" type="ORF">WG66_15993</name>
</gene>
<keyword evidence="2" id="KW-0732">Signal</keyword>
<sequence>MFPKLALLALAGASAVQALTLNTPTDVTSGGRITLTWSAVQSDPIFTLELHHPTLLQDIAIANNVDPSLMQLDILMPIVLARHVSTLFLPMPFSSFHLSSCRDDQYVIRAVNVSNIDDEFARTGNFFVGDTVSSSAASGSVTATNPPSGASTATSAPQTASTTRPNTSGTGSNTASSTGSSGSEAPTNTPLNGGNNGAGSIGANLGLLVAAVGAVAAAL</sequence>
<evidence type="ECO:0000313" key="4">
    <source>
        <dbReference type="Proteomes" id="UP000054988"/>
    </source>
</evidence>
<evidence type="ECO:0000256" key="2">
    <source>
        <dbReference type="SAM" id="SignalP"/>
    </source>
</evidence>
<evidence type="ECO:0000313" key="3">
    <source>
        <dbReference type="EMBL" id="KTB31430.1"/>
    </source>
</evidence>
<feature type="signal peptide" evidence="2">
    <location>
        <begin position="1"/>
        <end position="18"/>
    </location>
</feature>
<accession>A0A0W0F530</accession>
<comment type="caution">
    <text evidence="3">The sequence shown here is derived from an EMBL/GenBank/DDBJ whole genome shotgun (WGS) entry which is preliminary data.</text>
</comment>
<feature type="region of interest" description="Disordered" evidence="1">
    <location>
        <begin position="137"/>
        <end position="194"/>
    </location>
</feature>
<proteinExistence type="predicted"/>
<feature type="chain" id="PRO_5006901472" evidence="2">
    <location>
        <begin position="19"/>
        <end position="219"/>
    </location>
</feature>